<comment type="similarity">
    <text evidence="2 7">Belongs to the DLT1 family.</text>
</comment>
<keyword evidence="9" id="KW-1185">Reference proteome</keyword>
<keyword evidence="4 7" id="KW-0812">Transmembrane</keyword>
<feature type="transmembrane region" description="Helical" evidence="7">
    <location>
        <begin position="97"/>
        <end position="119"/>
    </location>
</feature>
<dbReference type="EMBL" id="CP051141">
    <property type="protein sequence ID" value="QIW99457.1"/>
    <property type="molecule type" value="Genomic_DNA"/>
</dbReference>
<protein>
    <recommendedName>
        <fullName evidence="3 7">Defect at low temperature protein 1</fullName>
    </recommendedName>
</protein>
<proteinExistence type="inferred from homology"/>
<evidence type="ECO:0000256" key="3">
    <source>
        <dbReference type="ARBA" id="ARBA00021353"/>
    </source>
</evidence>
<keyword evidence="5 7" id="KW-1133">Transmembrane helix</keyword>
<feature type="transmembrane region" description="Helical" evidence="7">
    <location>
        <begin position="64"/>
        <end position="85"/>
    </location>
</feature>
<dbReference type="OrthoDB" id="4096362at2759"/>
<organism evidence="8 9">
    <name type="scientific">Peltaster fructicola</name>
    <dbReference type="NCBI Taxonomy" id="286661"/>
    <lineage>
        <taxon>Eukaryota</taxon>
        <taxon>Fungi</taxon>
        <taxon>Dikarya</taxon>
        <taxon>Ascomycota</taxon>
        <taxon>Pezizomycotina</taxon>
        <taxon>Dothideomycetes</taxon>
        <taxon>Dothideomycetes incertae sedis</taxon>
        <taxon>Peltaster</taxon>
    </lineage>
</organism>
<evidence type="ECO:0000256" key="1">
    <source>
        <dbReference type="ARBA" id="ARBA00002489"/>
    </source>
</evidence>
<evidence type="ECO:0000256" key="2">
    <source>
        <dbReference type="ARBA" id="ARBA00005550"/>
    </source>
</evidence>
<dbReference type="Proteomes" id="UP000503462">
    <property type="component" value="Chromosome 3"/>
</dbReference>
<evidence type="ECO:0000256" key="6">
    <source>
        <dbReference type="ARBA" id="ARBA00023136"/>
    </source>
</evidence>
<dbReference type="GO" id="GO:0016020">
    <property type="term" value="C:membrane"/>
    <property type="evidence" value="ECO:0007669"/>
    <property type="project" value="UniProtKB-SubCell"/>
</dbReference>
<accession>A0A6H0XXY8</accession>
<dbReference type="PANTHER" id="PTHR40021:SF1">
    <property type="entry name" value="DEFECT AT LOW TEMPERATURE PROTEIN 1"/>
    <property type="match status" value="1"/>
</dbReference>
<evidence type="ECO:0000256" key="5">
    <source>
        <dbReference type="ARBA" id="ARBA00022989"/>
    </source>
</evidence>
<dbReference type="PANTHER" id="PTHR40021">
    <property type="entry name" value="DEFECT AT LOW TEMPERATURE PROTEIN 1"/>
    <property type="match status" value="1"/>
</dbReference>
<keyword evidence="6 7" id="KW-0472">Membrane</keyword>
<evidence type="ECO:0000256" key="7">
    <source>
        <dbReference type="RuleBase" id="RU367100"/>
    </source>
</evidence>
<gene>
    <name evidence="7" type="primary">DLT1</name>
    <name evidence="8" type="ORF">AMS68_004975</name>
</gene>
<comment type="subcellular location">
    <subcellularLocation>
        <location evidence="7">Membrane</location>
        <topology evidence="7">Multi-pass membrane protein</topology>
    </subcellularLocation>
</comment>
<dbReference type="AlphaFoldDB" id="A0A6H0XXY8"/>
<evidence type="ECO:0000313" key="9">
    <source>
        <dbReference type="Proteomes" id="UP000503462"/>
    </source>
</evidence>
<comment type="function">
    <text evidence="1 7">Required for growth under high-pressure and low-temperature conditions.</text>
</comment>
<dbReference type="InterPro" id="IPR038869">
    <property type="entry name" value="DLT1"/>
</dbReference>
<evidence type="ECO:0000256" key="4">
    <source>
        <dbReference type="ARBA" id="ARBA00022692"/>
    </source>
</evidence>
<reference evidence="8 9" key="1">
    <citation type="journal article" date="2016" name="Sci. Rep.">
        <title>Peltaster fructicola genome reveals evolution from an invasive phytopathogen to an ectophytic parasite.</title>
        <authorList>
            <person name="Xu C."/>
            <person name="Chen H."/>
            <person name="Gleason M.L."/>
            <person name="Xu J.R."/>
            <person name="Liu H."/>
            <person name="Zhang R."/>
            <person name="Sun G."/>
        </authorList>
    </citation>
    <scope>NUCLEOTIDE SEQUENCE [LARGE SCALE GENOMIC DNA]</scope>
    <source>
        <strain evidence="8 9">LNHT1506</strain>
    </source>
</reference>
<name>A0A6H0XXY8_9PEZI</name>
<evidence type="ECO:0000313" key="8">
    <source>
        <dbReference type="EMBL" id="QIW99457.1"/>
    </source>
</evidence>
<sequence>MRLKIQGSFDAGAIHDSDNNHNAFRTKEIAVRNTSNPTGQLHEHALVKIRDLPILPFRIPFFRIFYSTTYTVIFIITLIFLAITPGSLLFEAFRNTALQYVFIIGGVYILTAIIAIFIYSSRLYTNRSVLAAVGKAYIPIEDGEIGKSVRKLIVGQLERSAVISWESRPRDVKGEIAFAQKEGLTLAASMNESQVDTIGSIIPIKTRNPPWGDVQHRGWTAPSDVAAELQSDLQFDTIIAELPNLLEARAVSLAPRLQHGREYAPDPRFLEILRRQEKMGMEEYLTQLSYLQLIDLNTDGQDFLTRYRRARFSGVPTSYDEFKLLMLTFGNVMDNILQINPAIAAEIQAQVHPEYIEQMQPSDIGFQPQNDTMSSRDSFTGSLEGVSPVTARTRATTPYLSQGNVSTESFGSVLRTSSIRRHTPQRHTETAQTAVVRVSVSDSDMGSVVHLPVNQ</sequence>